<dbReference type="EMBL" id="JAJKFT010000010">
    <property type="protein sequence ID" value="MCC9629292.1"/>
    <property type="molecule type" value="Genomic_DNA"/>
</dbReference>
<dbReference type="Proteomes" id="UP001139103">
    <property type="component" value="Unassembled WGS sequence"/>
</dbReference>
<name>A0A9X1SGS5_9BACT</name>
<reference evidence="2" key="1">
    <citation type="submission" date="2021-11" db="EMBL/GenBank/DDBJ databases">
        <title>Genome sequence.</title>
        <authorList>
            <person name="Sun Q."/>
        </authorList>
    </citation>
    <scope>NUCLEOTIDE SEQUENCE</scope>
    <source>
        <strain evidence="2">JC732</strain>
    </source>
</reference>
<keyword evidence="3" id="KW-1185">Reference proteome</keyword>
<keyword evidence="1" id="KW-0732">Signal</keyword>
<organism evidence="2 3">
    <name type="scientific">Blastopirellula sediminis</name>
    <dbReference type="NCBI Taxonomy" id="2894196"/>
    <lineage>
        <taxon>Bacteria</taxon>
        <taxon>Pseudomonadati</taxon>
        <taxon>Planctomycetota</taxon>
        <taxon>Planctomycetia</taxon>
        <taxon>Pirellulales</taxon>
        <taxon>Pirellulaceae</taxon>
        <taxon>Blastopirellula</taxon>
    </lineage>
</organism>
<accession>A0A9X1SGS5</accession>
<evidence type="ECO:0000256" key="1">
    <source>
        <dbReference type="SAM" id="SignalP"/>
    </source>
</evidence>
<evidence type="ECO:0000313" key="3">
    <source>
        <dbReference type="Proteomes" id="UP001139103"/>
    </source>
</evidence>
<dbReference type="RefSeq" id="WP_230219151.1">
    <property type="nucleotide sequence ID" value="NZ_JAJKFT010000010.1"/>
</dbReference>
<feature type="chain" id="PRO_5040931035" evidence="1">
    <location>
        <begin position="23"/>
        <end position="180"/>
    </location>
</feature>
<proteinExistence type="predicted"/>
<sequence>MKCNSLALAALVLATLCGVSVAAEEETPEADARLFEFAEPITAIMPQEMQCKVKASGAGVYLILSLPEQELDARGKTNLPFGKRFRGDWELWIKPVVGYSVRDAEKIKEMTSSQSFGKLDPTRYVKVDDQVFEIRYPSYRPVDEKQQAIIETFVKRLSKKTTMLDGSSSEENLQKWIVDP</sequence>
<comment type="caution">
    <text evidence="2">The sequence shown here is derived from an EMBL/GenBank/DDBJ whole genome shotgun (WGS) entry which is preliminary data.</text>
</comment>
<feature type="signal peptide" evidence="1">
    <location>
        <begin position="1"/>
        <end position="22"/>
    </location>
</feature>
<dbReference type="AlphaFoldDB" id="A0A9X1SGS5"/>
<protein>
    <submittedName>
        <fullName evidence="2">Uncharacterized protein</fullName>
    </submittedName>
</protein>
<evidence type="ECO:0000313" key="2">
    <source>
        <dbReference type="EMBL" id="MCC9629292.1"/>
    </source>
</evidence>
<gene>
    <name evidence="2" type="ORF">LOC68_12885</name>
</gene>